<protein>
    <submittedName>
        <fullName evidence="2">Uncharacterized protein</fullName>
    </submittedName>
</protein>
<evidence type="ECO:0000313" key="2">
    <source>
        <dbReference type="EMBL" id="SNY79657.1"/>
    </source>
</evidence>
<evidence type="ECO:0000256" key="1">
    <source>
        <dbReference type="SAM" id="Phobius"/>
    </source>
</evidence>
<keyword evidence="3" id="KW-1185">Reference proteome</keyword>
<sequence length="56" mass="5511">MTAVDAPLLELRSVSESYVSVAVLTAASAVGICLVGALVPAIGAGRATVAEALAER</sequence>
<feature type="transmembrane region" description="Helical" evidence="1">
    <location>
        <begin position="18"/>
        <end position="39"/>
    </location>
</feature>
<proteinExistence type="predicted"/>
<dbReference type="Proteomes" id="UP000219565">
    <property type="component" value="Unassembled WGS sequence"/>
</dbReference>
<dbReference type="EMBL" id="OBEG01000001">
    <property type="protein sequence ID" value="SNY79657.1"/>
    <property type="molecule type" value="Genomic_DNA"/>
</dbReference>
<keyword evidence="1" id="KW-0472">Membrane</keyword>
<accession>A0A285L6G6</accession>
<gene>
    <name evidence="2" type="ORF">SAMN04244553_1675</name>
</gene>
<evidence type="ECO:0000313" key="3">
    <source>
        <dbReference type="Proteomes" id="UP000219565"/>
    </source>
</evidence>
<name>A0A285L6G6_9NOCA</name>
<dbReference type="STRING" id="1379680.GCA_001612615_01389"/>
<reference evidence="2 3" key="1">
    <citation type="submission" date="2017-09" db="EMBL/GenBank/DDBJ databases">
        <authorList>
            <person name="Ehlers B."/>
            <person name="Leendertz F.H."/>
        </authorList>
    </citation>
    <scope>NUCLEOTIDE SEQUENCE [LARGE SCALE GENOMIC DNA]</scope>
    <source>
        <strain evidence="2 3">DSM 45537</strain>
    </source>
</reference>
<keyword evidence="1" id="KW-0812">Transmembrane</keyword>
<organism evidence="2 3">
    <name type="scientific">Nocardia amikacinitolerans</name>
    <dbReference type="NCBI Taxonomy" id="756689"/>
    <lineage>
        <taxon>Bacteria</taxon>
        <taxon>Bacillati</taxon>
        <taxon>Actinomycetota</taxon>
        <taxon>Actinomycetes</taxon>
        <taxon>Mycobacteriales</taxon>
        <taxon>Nocardiaceae</taxon>
        <taxon>Nocardia</taxon>
    </lineage>
</organism>
<keyword evidence="1" id="KW-1133">Transmembrane helix</keyword>
<dbReference type="AlphaFoldDB" id="A0A285L6G6"/>